<feature type="transmembrane region" description="Helical" evidence="1">
    <location>
        <begin position="18"/>
        <end position="39"/>
    </location>
</feature>
<dbReference type="PIRSF" id="PIRSF038973">
    <property type="entry name" value="SpoIIM"/>
    <property type="match status" value="1"/>
</dbReference>
<gene>
    <name evidence="2" type="primary">spoIIM</name>
    <name evidence="2" type="ORF">CLOACE_02130</name>
</gene>
<dbReference type="InterPro" id="IPR014196">
    <property type="entry name" value="SpoIIM"/>
</dbReference>
<keyword evidence="1" id="KW-0472">Membrane</keyword>
<comment type="caution">
    <text evidence="2">The sequence shown here is derived from an EMBL/GenBank/DDBJ whole genome shotgun (WGS) entry which is preliminary data.</text>
</comment>
<feature type="transmembrane region" description="Helical" evidence="1">
    <location>
        <begin position="171"/>
        <end position="195"/>
    </location>
</feature>
<dbReference type="PATRIC" id="fig|1121290.3.peg.216"/>
<proteinExistence type="predicted"/>
<keyword evidence="1" id="KW-0812">Transmembrane</keyword>
<dbReference type="Pfam" id="PF01944">
    <property type="entry name" value="SpoIIM"/>
    <property type="match status" value="1"/>
</dbReference>
<evidence type="ECO:0000313" key="3">
    <source>
        <dbReference type="Proteomes" id="UP000175744"/>
    </source>
</evidence>
<reference evidence="2 3" key="1">
    <citation type="submission" date="2016-06" db="EMBL/GenBank/DDBJ databases">
        <title>Genome sequence of Clostridium acetireducens DSM 10703.</title>
        <authorList>
            <person name="Poehlein A."/>
            <person name="Fluechter S."/>
            <person name="Duerre P."/>
            <person name="Daniel R."/>
        </authorList>
    </citation>
    <scope>NUCLEOTIDE SEQUENCE [LARGE SCALE GENOMIC DNA]</scope>
    <source>
        <strain evidence="2 3">DSM 10703</strain>
    </source>
</reference>
<dbReference type="NCBIfam" id="TIGR02831">
    <property type="entry name" value="spo_II_M"/>
    <property type="match status" value="1"/>
</dbReference>
<feature type="transmembrane region" description="Helical" evidence="1">
    <location>
        <begin position="112"/>
        <end position="133"/>
    </location>
</feature>
<dbReference type="STRING" id="1121290.CLAOCE_02130"/>
<dbReference type="AlphaFoldDB" id="A0A1E8F2N5"/>
<dbReference type="Proteomes" id="UP000175744">
    <property type="component" value="Unassembled WGS sequence"/>
</dbReference>
<evidence type="ECO:0000313" key="2">
    <source>
        <dbReference type="EMBL" id="OFI07609.1"/>
    </source>
</evidence>
<dbReference type="InterPro" id="IPR002798">
    <property type="entry name" value="SpoIIM-like"/>
</dbReference>
<accession>A0A1E8F2N5</accession>
<evidence type="ECO:0000256" key="1">
    <source>
        <dbReference type="SAM" id="Phobius"/>
    </source>
</evidence>
<organism evidence="2 3">
    <name type="scientific">Clostridium acetireducens DSM 10703</name>
    <dbReference type="NCBI Taxonomy" id="1121290"/>
    <lineage>
        <taxon>Bacteria</taxon>
        <taxon>Bacillati</taxon>
        <taxon>Bacillota</taxon>
        <taxon>Clostridia</taxon>
        <taxon>Eubacteriales</taxon>
        <taxon>Clostridiaceae</taxon>
        <taxon>Clostridium</taxon>
    </lineage>
</organism>
<keyword evidence="3" id="KW-1185">Reference proteome</keyword>
<sequence length="208" mass="23869">MLENKLFNNLGEHIRNNFLLYIINIFCICIGIVLGIYTVKYMGSFENSDLLNYLKSFTKNVTSNNIDVRLVFIQTLKNNIPIILAIWFLGLTMIGIPIVLIISLIKGFTIGFTISFIINSLGIKGIWVVMFGIVPQNMVYIPCIILMCVLSMEFSLEILKNKINNKMKINVWNRMLGYSFTFIFLSLFMFLGFFVEAYVTPGMIKIII</sequence>
<dbReference type="OrthoDB" id="1707382at2"/>
<feature type="transmembrane region" description="Helical" evidence="1">
    <location>
        <begin position="139"/>
        <end position="159"/>
    </location>
</feature>
<dbReference type="EMBL" id="LZFO01000002">
    <property type="protein sequence ID" value="OFI07609.1"/>
    <property type="molecule type" value="Genomic_DNA"/>
</dbReference>
<protein>
    <submittedName>
        <fullName evidence="2">Stage II sporulation protein M</fullName>
    </submittedName>
</protein>
<keyword evidence="1" id="KW-1133">Transmembrane helix</keyword>
<dbReference type="RefSeq" id="WP_070109186.1">
    <property type="nucleotide sequence ID" value="NZ_LZFO01000002.1"/>
</dbReference>
<name>A0A1E8F2N5_9CLOT</name>
<feature type="transmembrane region" description="Helical" evidence="1">
    <location>
        <begin position="80"/>
        <end position="105"/>
    </location>
</feature>